<evidence type="ECO:0000256" key="1">
    <source>
        <dbReference type="ARBA" id="ARBA00022737"/>
    </source>
</evidence>
<feature type="non-terminal residue" evidence="3">
    <location>
        <position position="488"/>
    </location>
</feature>
<keyword evidence="1" id="KW-0677">Repeat</keyword>
<dbReference type="PANTHER" id="PTHR10039">
    <property type="entry name" value="AMELOGENIN"/>
    <property type="match status" value="1"/>
</dbReference>
<dbReference type="SUPFAM" id="SSF52540">
    <property type="entry name" value="P-loop containing nucleoside triphosphate hydrolases"/>
    <property type="match status" value="1"/>
</dbReference>
<dbReference type="EMBL" id="MU858300">
    <property type="protein sequence ID" value="KAK4207361.1"/>
    <property type="molecule type" value="Genomic_DNA"/>
</dbReference>
<dbReference type="Gene3D" id="3.40.50.300">
    <property type="entry name" value="P-loop containing nucleotide triphosphate hydrolases"/>
    <property type="match status" value="1"/>
</dbReference>
<sequence length="488" mass="55751">MEFAASLIAVVGLTDQVIRCCTRYISAVKYCPSDIRVLLIETSTLKSVIGNLEVLYKTNGGANSNPGLEQLFLGLGRNDGPIKGCRDCLTEIDKLLPDDWAQEDDDPGNVCKCRNPHWACISMVILCPHGLHHSFRYEQHAHSRPSHLIHGCCHVLLNIQETSRGKILDWLVATDTSSYHNTTHAMRDKHTGLWLDKSPEYRRWKNEQGTCSLIWFYGNPGAGKTVLFSHIVEDIRTHCKTMKKDGDLPSVCTYYYCYFGRNQDESLPLMRWIISQLARLVKYIPHELKDLYDYGHQPDSGTVLEVMRELSQRFKTVYIVVDGLDESQNRSNILRVMKSLRDGFPNLKILAMSREENDISEDMGSLCAQMVSLSNRHVDEDIAMYIRSELADNVRLSLYPTWLKQEIERGLVKGACGMQLWNLTSGITIYRFRWASCQIDVLSRLHTIPDIRQALSDLPRGLDATYKRILLSIPEEHKHRAKKALLLL</sequence>
<comment type="caution">
    <text evidence="3">The sequence shown here is derived from an EMBL/GenBank/DDBJ whole genome shotgun (WGS) entry which is preliminary data.</text>
</comment>
<accession>A0AAN6XX88</accession>
<evidence type="ECO:0000259" key="2">
    <source>
        <dbReference type="Pfam" id="PF24883"/>
    </source>
</evidence>
<gene>
    <name evidence="3" type="ORF">QBC37DRAFT_355404</name>
</gene>
<dbReference type="Proteomes" id="UP001301769">
    <property type="component" value="Unassembled WGS sequence"/>
</dbReference>
<dbReference type="InterPro" id="IPR056884">
    <property type="entry name" value="NPHP3-like_N"/>
</dbReference>
<reference evidence="3" key="1">
    <citation type="journal article" date="2023" name="Mol. Phylogenet. Evol.">
        <title>Genome-scale phylogeny and comparative genomics of the fungal order Sordariales.</title>
        <authorList>
            <person name="Hensen N."/>
            <person name="Bonometti L."/>
            <person name="Westerberg I."/>
            <person name="Brannstrom I.O."/>
            <person name="Guillou S."/>
            <person name="Cros-Aarteil S."/>
            <person name="Calhoun S."/>
            <person name="Haridas S."/>
            <person name="Kuo A."/>
            <person name="Mondo S."/>
            <person name="Pangilinan J."/>
            <person name="Riley R."/>
            <person name="LaButti K."/>
            <person name="Andreopoulos B."/>
            <person name="Lipzen A."/>
            <person name="Chen C."/>
            <person name="Yan M."/>
            <person name="Daum C."/>
            <person name="Ng V."/>
            <person name="Clum A."/>
            <person name="Steindorff A."/>
            <person name="Ohm R.A."/>
            <person name="Martin F."/>
            <person name="Silar P."/>
            <person name="Natvig D.O."/>
            <person name="Lalanne C."/>
            <person name="Gautier V."/>
            <person name="Ament-Velasquez S.L."/>
            <person name="Kruys A."/>
            <person name="Hutchinson M.I."/>
            <person name="Powell A.J."/>
            <person name="Barry K."/>
            <person name="Miller A.N."/>
            <person name="Grigoriev I.V."/>
            <person name="Debuchy R."/>
            <person name="Gladieux P."/>
            <person name="Hiltunen Thoren M."/>
            <person name="Johannesson H."/>
        </authorList>
    </citation>
    <scope>NUCLEOTIDE SEQUENCE</scope>
    <source>
        <strain evidence="3">PSN293</strain>
    </source>
</reference>
<dbReference type="InterPro" id="IPR027417">
    <property type="entry name" value="P-loop_NTPase"/>
</dbReference>
<dbReference type="Pfam" id="PF24883">
    <property type="entry name" value="NPHP3_N"/>
    <property type="match status" value="1"/>
</dbReference>
<reference evidence="3" key="2">
    <citation type="submission" date="2023-05" db="EMBL/GenBank/DDBJ databases">
        <authorList>
            <consortium name="Lawrence Berkeley National Laboratory"/>
            <person name="Steindorff A."/>
            <person name="Hensen N."/>
            <person name="Bonometti L."/>
            <person name="Westerberg I."/>
            <person name="Brannstrom I.O."/>
            <person name="Guillou S."/>
            <person name="Cros-Aarteil S."/>
            <person name="Calhoun S."/>
            <person name="Haridas S."/>
            <person name="Kuo A."/>
            <person name="Mondo S."/>
            <person name="Pangilinan J."/>
            <person name="Riley R."/>
            <person name="Labutti K."/>
            <person name="Andreopoulos B."/>
            <person name="Lipzen A."/>
            <person name="Chen C."/>
            <person name="Yanf M."/>
            <person name="Daum C."/>
            <person name="Ng V."/>
            <person name="Clum A."/>
            <person name="Ohm R."/>
            <person name="Martin F."/>
            <person name="Silar P."/>
            <person name="Natvig D."/>
            <person name="Lalanne C."/>
            <person name="Gautier V."/>
            <person name="Ament-Velasquez S.L."/>
            <person name="Kruys A."/>
            <person name="Hutchinson M.I."/>
            <person name="Powell A.J."/>
            <person name="Barry K."/>
            <person name="Miller A.N."/>
            <person name="Grigoriev I.V."/>
            <person name="Debuchy R."/>
            <person name="Gladieux P."/>
            <person name="Thoren M.H."/>
            <person name="Johannesson H."/>
        </authorList>
    </citation>
    <scope>NUCLEOTIDE SEQUENCE</scope>
    <source>
        <strain evidence="3">PSN293</strain>
    </source>
</reference>
<evidence type="ECO:0000313" key="4">
    <source>
        <dbReference type="Proteomes" id="UP001301769"/>
    </source>
</evidence>
<dbReference type="AlphaFoldDB" id="A0AAN6XX88"/>
<name>A0AAN6XX88_9PEZI</name>
<organism evidence="3 4">
    <name type="scientific">Rhypophila decipiens</name>
    <dbReference type="NCBI Taxonomy" id="261697"/>
    <lineage>
        <taxon>Eukaryota</taxon>
        <taxon>Fungi</taxon>
        <taxon>Dikarya</taxon>
        <taxon>Ascomycota</taxon>
        <taxon>Pezizomycotina</taxon>
        <taxon>Sordariomycetes</taxon>
        <taxon>Sordariomycetidae</taxon>
        <taxon>Sordariales</taxon>
        <taxon>Naviculisporaceae</taxon>
        <taxon>Rhypophila</taxon>
    </lineage>
</organism>
<protein>
    <recommendedName>
        <fullName evidence="2">Nephrocystin 3-like N-terminal domain-containing protein</fullName>
    </recommendedName>
</protein>
<feature type="domain" description="Nephrocystin 3-like N-terminal" evidence="2">
    <location>
        <begin position="191"/>
        <end position="354"/>
    </location>
</feature>
<proteinExistence type="predicted"/>
<dbReference type="PANTHER" id="PTHR10039:SF16">
    <property type="entry name" value="GPI INOSITOL-DEACYLASE"/>
    <property type="match status" value="1"/>
</dbReference>
<evidence type="ECO:0000313" key="3">
    <source>
        <dbReference type="EMBL" id="KAK4207361.1"/>
    </source>
</evidence>
<keyword evidence="4" id="KW-1185">Reference proteome</keyword>